<evidence type="ECO:0000313" key="2">
    <source>
        <dbReference type="EMBL" id="SEK46274.1"/>
    </source>
</evidence>
<dbReference type="Proteomes" id="UP000182321">
    <property type="component" value="Unassembled WGS sequence"/>
</dbReference>
<dbReference type="PANTHER" id="PTHR34322">
    <property type="entry name" value="TRANSPOSASE, Y1_TNP DOMAIN-CONTAINING"/>
    <property type="match status" value="1"/>
</dbReference>
<dbReference type="SUPFAM" id="SSF143422">
    <property type="entry name" value="Transposase IS200-like"/>
    <property type="match status" value="1"/>
</dbReference>
<dbReference type="PANTHER" id="PTHR34322:SF2">
    <property type="entry name" value="TRANSPOSASE IS200-LIKE DOMAIN-CONTAINING PROTEIN"/>
    <property type="match status" value="1"/>
</dbReference>
<dbReference type="GO" id="GO:0003677">
    <property type="term" value="F:DNA binding"/>
    <property type="evidence" value="ECO:0007669"/>
    <property type="project" value="InterPro"/>
</dbReference>
<protein>
    <submittedName>
        <fullName evidence="2">REP element-mobilizing transposase RayT</fullName>
    </submittedName>
</protein>
<dbReference type="Pfam" id="PF01797">
    <property type="entry name" value="Y1_Tnp"/>
    <property type="match status" value="1"/>
</dbReference>
<keyword evidence="3" id="KW-1185">Reference proteome</keyword>
<sequence length="183" mass="22390">MPIFKDNSDYKQFMNYLAFVKEKHPFKLHAFCLMTNHFHLEIETENDEIWKIMQKLLSLYSCDFNCKYKYVGHVFQGRYASRLIEDDTYFLEVSRYIHLNPVKAMMVRDPLEYKYSSYRNYMDYERNRLLVNTEEIEINRVLNMFKNQGKEGYRMFVEGKISHEEQELLIMKDIGENELWLPW</sequence>
<proteinExistence type="predicted"/>
<dbReference type="SMART" id="SM01321">
    <property type="entry name" value="Y1_Tnp"/>
    <property type="match status" value="1"/>
</dbReference>
<name>A0A1H7H7K6_9FIRM</name>
<dbReference type="AlphaFoldDB" id="A0A1H7H7K6"/>
<dbReference type="GO" id="GO:0004803">
    <property type="term" value="F:transposase activity"/>
    <property type="evidence" value="ECO:0007669"/>
    <property type="project" value="InterPro"/>
</dbReference>
<evidence type="ECO:0000259" key="1">
    <source>
        <dbReference type="SMART" id="SM01321"/>
    </source>
</evidence>
<dbReference type="Gene3D" id="3.30.70.1290">
    <property type="entry name" value="Transposase IS200-like"/>
    <property type="match status" value="1"/>
</dbReference>
<dbReference type="InterPro" id="IPR036515">
    <property type="entry name" value="Transposase_17_sf"/>
</dbReference>
<dbReference type="InterPro" id="IPR002686">
    <property type="entry name" value="Transposase_17"/>
</dbReference>
<reference evidence="3" key="1">
    <citation type="submission" date="2016-10" db="EMBL/GenBank/DDBJ databases">
        <authorList>
            <person name="Varghese N."/>
            <person name="Submissions S."/>
        </authorList>
    </citation>
    <scope>NUCLEOTIDE SEQUENCE [LARGE SCALE GENOMIC DNA]</scope>
    <source>
        <strain evidence="3">ACV-9</strain>
    </source>
</reference>
<evidence type="ECO:0000313" key="3">
    <source>
        <dbReference type="Proteomes" id="UP000182321"/>
    </source>
</evidence>
<feature type="domain" description="Transposase IS200-like" evidence="1">
    <location>
        <begin position="1"/>
        <end position="100"/>
    </location>
</feature>
<dbReference type="EMBL" id="FNZX01000005">
    <property type="protein sequence ID" value="SEK46274.1"/>
    <property type="molecule type" value="Genomic_DNA"/>
</dbReference>
<organism evidence="2 3">
    <name type="scientific">Pseudobutyrivibrio ruminis</name>
    <dbReference type="NCBI Taxonomy" id="46206"/>
    <lineage>
        <taxon>Bacteria</taxon>
        <taxon>Bacillati</taxon>
        <taxon>Bacillota</taxon>
        <taxon>Clostridia</taxon>
        <taxon>Lachnospirales</taxon>
        <taxon>Lachnospiraceae</taxon>
        <taxon>Pseudobutyrivibrio</taxon>
    </lineage>
</organism>
<accession>A0A1H7H7K6</accession>
<gene>
    <name evidence="2" type="ORF">SAMN02910377_00954</name>
</gene>
<dbReference type="GO" id="GO:0006313">
    <property type="term" value="P:DNA transposition"/>
    <property type="evidence" value="ECO:0007669"/>
    <property type="project" value="InterPro"/>
</dbReference>